<dbReference type="AlphaFoldDB" id="A0A392U4G0"/>
<reference evidence="1 2" key="1">
    <citation type="journal article" date="2018" name="Front. Plant Sci.">
        <title>Red Clover (Trifolium pratense) and Zigzag Clover (T. medium) - A Picture of Genomic Similarities and Differences.</title>
        <authorList>
            <person name="Dluhosova J."/>
            <person name="Istvanek J."/>
            <person name="Nedelnik J."/>
            <person name="Repkova J."/>
        </authorList>
    </citation>
    <scope>NUCLEOTIDE SEQUENCE [LARGE SCALE GENOMIC DNA]</scope>
    <source>
        <strain evidence="2">cv. 10/8</strain>
        <tissue evidence="1">Leaf</tissue>
    </source>
</reference>
<accession>A0A392U4G0</accession>
<organism evidence="1 2">
    <name type="scientific">Trifolium medium</name>
    <dbReference type="NCBI Taxonomy" id="97028"/>
    <lineage>
        <taxon>Eukaryota</taxon>
        <taxon>Viridiplantae</taxon>
        <taxon>Streptophyta</taxon>
        <taxon>Embryophyta</taxon>
        <taxon>Tracheophyta</taxon>
        <taxon>Spermatophyta</taxon>
        <taxon>Magnoliopsida</taxon>
        <taxon>eudicotyledons</taxon>
        <taxon>Gunneridae</taxon>
        <taxon>Pentapetalae</taxon>
        <taxon>rosids</taxon>
        <taxon>fabids</taxon>
        <taxon>Fabales</taxon>
        <taxon>Fabaceae</taxon>
        <taxon>Papilionoideae</taxon>
        <taxon>50 kb inversion clade</taxon>
        <taxon>NPAAA clade</taxon>
        <taxon>Hologalegina</taxon>
        <taxon>IRL clade</taxon>
        <taxon>Trifolieae</taxon>
        <taxon>Trifolium</taxon>
    </lineage>
</organism>
<evidence type="ECO:0000313" key="1">
    <source>
        <dbReference type="EMBL" id="MCI68329.1"/>
    </source>
</evidence>
<protein>
    <submittedName>
        <fullName evidence="1">Uncharacterized protein</fullName>
    </submittedName>
</protein>
<name>A0A392U4G0_9FABA</name>
<keyword evidence="2" id="KW-1185">Reference proteome</keyword>
<evidence type="ECO:0000313" key="2">
    <source>
        <dbReference type="Proteomes" id="UP000265520"/>
    </source>
</evidence>
<dbReference type="EMBL" id="LXQA010734490">
    <property type="protein sequence ID" value="MCI68329.1"/>
    <property type="molecule type" value="Genomic_DNA"/>
</dbReference>
<sequence>ERGYSDERKLVVTDNMRGDGREWRWDGQRFDDGEL</sequence>
<proteinExistence type="predicted"/>
<comment type="caution">
    <text evidence="1">The sequence shown here is derived from an EMBL/GenBank/DDBJ whole genome shotgun (WGS) entry which is preliminary data.</text>
</comment>
<feature type="non-terminal residue" evidence="1">
    <location>
        <position position="1"/>
    </location>
</feature>
<dbReference type="Proteomes" id="UP000265520">
    <property type="component" value="Unassembled WGS sequence"/>
</dbReference>